<evidence type="ECO:0000256" key="7">
    <source>
        <dbReference type="ARBA" id="ARBA00023237"/>
    </source>
</evidence>
<dbReference type="InterPro" id="IPR051906">
    <property type="entry name" value="TolC-like"/>
</dbReference>
<comment type="subcellular location">
    <subcellularLocation>
        <location evidence="1">Cell outer membrane</location>
    </subcellularLocation>
</comment>
<accession>A0ABT6DJ71</accession>
<keyword evidence="9" id="KW-1185">Reference proteome</keyword>
<keyword evidence="7" id="KW-0998">Cell outer membrane</keyword>
<organism evidence="8 9">
    <name type="scientific">Bdellovibrio svalbardensis</name>
    <dbReference type="NCBI Taxonomy" id="2972972"/>
    <lineage>
        <taxon>Bacteria</taxon>
        <taxon>Pseudomonadati</taxon>
        <taxon>Bdellovibrionota</taxon>
        <taxon>Bdellovibrionia</taxon>
        <taxon>Bdellovibrionales</taxon>
        <taxon>Pseudobdellovibrionaceae</taxon>
        <taxon>Bdellovibrio</taxon>
    </lineage>
</organism>
<dbReference type="RefSeq" id="WP_277577753.1">
    <property type="nucleotide sequence ID" value="NZ_JANRMI010000002.1"/>
</dbReference>
<evidence type="ECO:0000313" key="9">
    <source>
        <dbReference type="Proteomes" id="UP001152321"/>
    </source>
</evidence>
<name>A0ABT6DJ71_9BACT</name>
<dbReference type="EMBL" id="JANRMI010000002">
    <property type="protein sequence ID" value="MDG0816275.1"/>
    <property type="molecule type" value="Genomic_DNA"/>
</dbReference>
<dbReference type="Proteomes" id="UP001152321">
    <property type="component" value="Unassembled WGS sequence"/>
</dbReference>
<evidence type="ECO:0000256" key="6">
    <source>
        <dbReference type="ARBA" id="ARBA00023136"/>
    </source>
</evidence>
<comment type="caution">
    <text evidence="8">The sequence shown here is derived from an EMBL/GenBank/DDBJ whole genome shotgun (WGS) entry which is preliminary data.</text>
</comment>
<keyword evidence="4" id="KW-1134">Transmembrane beta strand</keyword>
<comment type="similarity">
    <text evidence="2">Belongs to the outer membrane factor (OMF) (TC 1.B.17) family.</text>
</comment>
<reference evidence="8" key="1">
    <citation type="submission" date="2022-08" db="EMBL/GenBank/DDBJ databases">
        <title>Novel Bdellovibrio Species Isolated from Svalbard: Designation Bdellovibrio svalbardensis.</title>
        <authorList>
            <person name="Mitchell R.J."/>
            <person name="Choi S.Y."/>
        </authorList>
    </citation>
    <scope>NUCLEOTIDE SEQUENCE</scope>
    <source>
        <strain evidence="8">PAP01</strain>
    </source>
</reference>
<evidence type="ECO:0000256" key="2">
    <source>
        <dbReference type="ARBA" id="ARBA00007613"/>
    </source>
</evidence>
<dbReference type="PANTHER" id="PTHR30026">
    <property type="entry name" value="OUTER MEMBRANE PROTEIN TOLC"/>
    <property type="match status" value="1"/>
</dbReference>
<evidence type="ECO:0000256" key="3">
    <source>
        <dbReference type="ARBA" id="ARBA00022448"/>
    </source>
</evidence>
<keyword evidence="6" id="KW-0472">Membrane</keyword>
<keyword evidence="3" id="KW-0813">Transport</keyword>
<dbReference type="SUPFAM" id="SSF56954">
    <property type="entry name" value="Outer membrane efflux proteins (OEP)"/>
    <property type="match status" value="1"/>
</dbReference>
<dbReference type="Pfam" id="PF02321">
    <property type="entry name" value="OEP"/>
    <property type="match status" value="2"/>
</dbReference>
<dbReference type="InterPro" id="IPR003423">
    <property type="entry name" value="OMP_efflux"/>
</dbReference>
<sequence length="414" mass="47410">MVRVLFPLILLTTMNTQAQTVLEWKPLLHKVYGQNSEILSLQKQKDSAYYQKSAVKSDFAPSLFLFADRTRQEEKTSFRDTDVTTDTYGLKASWNLFNGFSTYNTVRKYSAEENQSESQIRLKMADIRYQLRRAYIQCLISQRALTTWKRLLQLQIDQLSIVQIKYNKGVEALWSVEISKANVEVTKATIELELNNFSKARSNMEVLIGEPLPANIELVDDLDALLKTEVKGELSPNHPELTLLQQQVEEAGADTSIQRAGYLPSLKANLQWADAKIESQDTTHDNQLSLTLTFPLFEGFSTTNQTSKARAIVLAREYTLTDSRLRLEADVIQGRSLYSANLKFLKAKSSEVKATQLWSQTIEKQYRLGVRKYSDWDQAQTKMITSERDYLSSLRDTLESRILLEKTLAVTEEM</sequence>
<keyword evidence="5" id="KW-0812">Transmembrane</keyword>
<proteinExistence type="inferred from homology"/>
<evidence type="ECO:0000256" key="4">
    <source>
        <dbReference type="ARBA" id="ARBA00022452"/>
    </source>
</evidence>
<gene>
    <name evidence="8" type="ORF">NWE73_07860</name>
</gene>
<dbReference type="PANTHER" id="PTHR30026:SF20">
    <property type="entry name" value="OUTER MEMBRANE PROTEIN TOLC"/>
    <property type="match status" value="1"/>
</dbReference>
<evidence type="ECO:0000313" key="8">
    <source>
        <dbReference type="EMBL" id="MDG0816275.1"/>
    </source>
</evidence>
<protein>
    <submittedName>
        <fullName evidence="8">TolC family protein</fullName>
    </submittedName>
</protein>
<dbReference type="Gene3D" id="1.20.1600.10">
    <property type="entry name" value="Outer membrane efflux proteins (OEP)"/>
    <property type="match status" value="1"/>
</dbReference>
<evidence type="ECO:0000256" key="5">
    <source>
        <dbReference type="ARBA" id="ARBA00022692"/>
    </source>
</evidence>
<evidence type="ECO:0000256" key="1">
    <source>
        <dbReference type="ARBA" id="ARBA00004442"/>
    </source>
</evidence>